<dbReference type="Pfam" id="PF13646">
    <property type="entry name" value="HEAT_2"/>
    <property type="match status" value="2"/>
</dbReference>
<reference evidence="2" key="1">
    <citation type="submission" date="2021-12" db="EMBL/GenBank/DDBJ databases">
        <title>Discovery of the Pendulisporaceae a myxobacterial family with distinct sporulation behavior and unique specialized metabolism.</title>
        <authorList>
            <person name="Garcia R."/>
            <person name="Popoff A."/>
            <person name="Bader C.D."/>
            <person name="Loehr J."/>
            <person name="Walesch S."/>
            <person name="Walt C."/>
            <person name="Boldt J."/>
            <person name="Bunk B."/>
            <person name="Haeckl F.J.F.P.J."/>
            <person name="Gunesch A.P."/>
            <person name="Birkelbach J."/>
            <person name="Nuebel U."/>
            <person name="Pietschmann T."/>
            <person name="Bach T."/>
            <person name="Mueller R."/>
        </authorList>
    </citation>
    <scope>NUCLEOTIDE SEQUENCE</scope>
    <source>
        <strain evidence="2">MSr11367</strain>
    </source>
</reference>
<keyword evidence="1" id="KW-1133">Transmembrane helix</keyword>
<dbReference type="SMART" id="SM00567">
    <property type="entry name" value="EZ_HEAT"/>
    <property type="match status" value="6"/>
</dbReference>
<dbReference type="InterPro" id="IPR004155">
    <property type="entry name" value="PBS_lyase_HEAT"/>
</dbReference>
<proteinExistence type="predicted"/>
<dbReference type="Gene3D" id="1.25.10.10">
    <property type="entry name" value="Leucine-rich Repeat Variant"/>
    <property type="match status" value="3"/>
</dbReference>
<keyword evidence="1" id="KW-0812">Transmembrane</keyword>
<dbReference type="RefSeq" id="WP_394832310.1">
    <property type="nucleotide sequence ID" value="NZ_CP089929.1"/>
</dbReference>
<name>A0ABZ2L0A6_9BACT</name>
<protein>
    <submittedName>
        <fullName evidence="2">HEAT repeat domain-containing protein</fullName>
    </submittedName>
</protein>
<organism evidence="2 3">
    <name type="scientific">Pendulispora rubella</name>
    <dbReference type="NCBI Taxonomy" id="2741070"/>
    <lineage>
        <taxon>Bacteria</taxon>
        <taxon>Pseudomonadati</taxon>
        <taxon>Myxococcota</taxon>
        <taxon>Myxococcia</taxon>
        <taxon>Myxococcales</taxon>
        <taxon>Sorangiineae</taxon>
        <taxon>Pendulisporaceae</taxon>
        <taxon>Pendulispora</taxon>
    </lineage>
</organism>
<dbReference type="PANTHER" id="PTHR12697">
    <property type="entry name" value="PBS LYASE HEAT-LIKE PROTEIN"/>
    <property type="match status" value="1"/>
</dbReference>
<keyword evidence="1" id="KW-0472">Membrane</keyword>
<feature type="transmembrane region" description="Helical" evidence="1">
    <location>
        <begin position="21"/>
        <end position="41"/>
    </location>
</feature>
<evidence type="ECO:0000313" key="2">
    <source>
        <dbReference type="EMBL" id="WXB02681.1"/>
    </source>
</evidence>
<accession>A0ABZ2L0A6</accession>
<dbReference type="InterPro" id="IPR016024">
    <property type="entry name" value="ARM-type_fold"/>
</dbReference>
<gene>
    <name evidence="2" type="ORF">LVJ94_37940</name>
</gene>
<sequence length="840" mass="91744">MQGNDYDVEEGNFKKGAFKPIAIGIGVLAVVGGAVFAVLAAKGESEKLGVKEIASERKHIYVMSKAEAVPKWRSWAARNDVPALQQEAFAELAWAKDPTGLELIIKGLASDDHRVRGTAAQAILEYGSPTADAAKPALLKALQEADSSDKPQISWALATLHEASAFEAVLSEYRLGHLSKVQRLDGVPAFDPELLAGMVPLEKLATYATDESESVRQLIATVLSRNGDAKWTAVLIKLVQDKSVEVAREAAVGLGRIGNEDAVGPLLDALSRADKNSRLKFLEALRDGVGAKGLILAIRSVSHDNPEREKAQTRQLFEMMRELSDPRAGDMLVQYIASNPKPHWKTEAALRLAEIGDARAATTLGWRLKQDPLKLYNKVDDPELVRDDNERVVSARMLADLAVLHPDKRNDILSVAEDGAVFWTTDLPQPHANGMRFLAAAGSARGLTLLRKWGDPREPLPKEGQQDFPPTWATAQSALRYLGMTKDPASWGILDKQLNRKPAKVDATMDSLMQGGLAVLGMTLRGLGVGASDGFAEWGDPKAYSILTKYIENPENNEQSRVESCFALSWVATDDQLGEVVKKVHEFNKPDPKNALIRACYLETLVHRPVQSATRGLVNLLDPNVPLEVRHQAARAIGFGGVTPDVAKQLEVKLTDPNTRSDAVLALLIGGEVDQATRAVASYNDVAAEALEEIKDIYNRSFGYWSDKNYEKGDVARWIRNAQACAHVKVNGALQDWPKLILSRALQGIETDNGPHSVTRVNLRVRLVRDAKSADAQKREDAIAILKFMKEKGVLLALRSEPAPLGELARQAFFEVMNPKATDERIPAAAAKNGEKDKPQ</sequence>
<keyword evidence="3" id="KW-1185">Reference proteome</keyword>
<dbReference type="Proteomes" id="UP001374803">
    <property type="component" value="Chromosome"/>
</dbReference>
<evidence type="ECO:0000313" key="3">
    <source>
        <dbReference type="Proteomes" id="UP001374803"/>
    </source>
</evidence>
<dbReference type="PANTHER" id="PTHR12697:SF38">
    <property type="entry name" value="PBS LYASE HEAT DOMAIN PROTEIN REPEAT-CONTAINING PROTEIN"/>
    <property type="match status" value="1"/>
</dbReference>
<dbReference type="SUPFAM" id="SSF48371">
    <property type="entry name" value="ARM repeat"/>
    <property type="match status" value="1"/>
</dbReference>
<evidence type="ECO:0000256" key="1">
    <source>
        <dbReference type="SAM" id="Phobius"/>
    </source>
</evidence>
<dbReference type="EMBL" id="CP089983">
    <property type="protein sequence ID" value="WXB02681.1"/>
    <property type="molecule type" value="Genomic_DNA"/>
</dbReference>
<dbReference type="InterPro" id="IPR011989">
    <property type="entry name" value="ARM-like"/>
</dbReference>